<name>A0A9D1KR24_9FIRM</name>
<dbReference type="EMBL" id="DVLU01000067">
    <property type="protein sequence ID" value="HIT85636.1"/>
    <property type="molecule type" value="Genomic_DNA"/>
</dbReference>
<evidence type="ECO:0000256" key="1">
    <source>
        <dbReference type="SAM" id="SignalP"/>
    </source>
</evidence>
<feature type="chain" id="PRO_5039039802" description="DUF945 domain-containing protein" evidence="1">
    <location>
        <begin position="21"/>
        <end position="448"/>
    </location>
</feature>
<proteinExistence type="predicted"/>
<comment type="caution">
    <text evidence="2">The sequence shown here is derived from an EMBL/GenBank/DDBJ whole genome shotgun (WGS) entry which is preliminary data.</text>
</comment>
<evidence type="ECO:0000313" key="2">
    <source>
        <dbReference type="EMBL" id="HIT85636.1"/>
    </source>
</evidence>
<gene>
    <name evidence="2" type="ORF">IAA60_07015</name>
</gene>
<keyword evidence="1" id="KW-0732">Signal</keyword>
<dbReference type="AlphaFoldDB" id="A0A9D1KR24"/>
<accession>A0A9D1KR24</accession>
<dbReference type="PROSITE" id="PS51257">
    <property type="entry name" value="PROKAR_LIPOPROTEIN"/>
    <property type="match status" value="1"/>
</dbReference>
<evidence type="ECO:0008006" key="4">
    <source>
        <dbReference type="Google" id="ProtNLM"/>
    </source>
</evidence>
<dbReference type="Proteomes" id="UP000824165">
    <property type="component" value="Unassembled WGS sequence"/>
</dbReference>
<evidence type="ECO:0000313" key="3">
    <source>
        <dbReference type="Proteomes" id="UP000824165"/>
    </source>
</evidence>
<protein>
    <recommendedName>
        <fullName evidence="4">DUF945 domain-containing protein</fullName>
    </recommendedName>
</protein>
<reference evidence="2" key="1">
    <citation type="submission" date="2020-10" db="EMBL/GenBank/DDBJ databases">
        <authorList>
            <person name="Gilroy R."/>
        </authorList>
    </citation>
    <scope>NUCLEOTIDE SEQUENCE</scope>
    <source>
        <strain evidence="2">CHK181-108</strain>
    </source>
</reference>
<feature type="signal peptide" evidence="1">
    <location>
        <begin position="1"/>
        <end position="20"/>
    </location>
</feature>
<organism evidence="2 3">
    <name type="scientific">Candidatus Ornithomonoglobus intestinigallinarum</name>
    <dbReference type="NCBI Taxonomy" id="2840894"/>
    <lineage>
        <taxon>Bacteria</taxon>
        <taxon>Bacillati</taxon>
        <taxon>Bacillota</taxon>
        <taxon>Clostridia</taxon>
        <taxon>Candidatus Ornithomonoglobus</taxon>
    </lineage>
</organism>
<reference evidence="2" key="2">
    <citation type="journal article" date="2021" name="PeerJ">
        <title>Extensive microbial diversity within the chicken gut microbiome revealed by metagenomics and culture.</title>
        <authorList>
            <person name="Gilroy R."/>
            <person name="Ravi A."/>
            <person name="Getino M."/>
            <person name="Pursley I."/>
            <person name="Horton D.L."/>
            <person name="Alikhan N.F."/>
            <person name="Baker D."/>
            <person name="Gharbi K."/>
            <person name="Hall N."/>
            <person name="Watson M."/>
            <person name="Adriaenssens E.M."/>
            <person name="Foster-Nyarko E."/>
            <person name="Jarju S."/>
            <person name="Secka A."/>
            <person name="Antonio M."/>
            <person name="Oren A."/>
            <person name="Chaudhuri R.R."/>
            <person name="La Ragione R."/>
            <person name="Hildebrand F."/>
            <person name="Pallen M.J."/>
        </authorList>
    </citation>
    <scope>NUCLEOTIDE SEQUENCE</scope>
    <source>
        <strain evidence="2">CHK181-108</strain>
    </source>
</reference>
<sequence>MKRGIIIAAAVIAACGAAVAAAAMNTDKLLMRFAPELYLSYIAVNTVNELEAESELINEAMPDFPKLSESHKLTLDFDGEEREFSLTEEYNEEAPSVVFNGVYENTQFDGYINNTETGICLPELLDLYFTFSTENFGDEFNDSGAGELLPVSVPRGLSLTLPASSEEKAEELLTRSQLMSIGKKLAEGAKIRNDAGDDYFLILNGENVKAALSELVSALLGSEGFNSRLSRADAFLNIGISDFAEYARTLVENADFGETVTVGFTQTKNYASRVSVSLPFDGTNLNIELKSTGARLLDDYTIAVKAESGGSGIGFEYAQGGSRMFAGEEKNDMRTLKIIFGSEELLRAETDIRTDKNNTSLAGSFNITSRLSEDFGISAKLEGAPVSDRDFSSGLSLNIYDIDDGTGSRDKCTVQLTPPEGMRQPERDKYPFKDIPFDDIAVLARLKG</sequence>